<dbReference type="GO" id="GO:0031409">
    <property type="term" value="F:pigment binding"/>
    <property type="evidence" value="ECO:0007669"/>
    <property type="project" value="InterPro"/>
</dbReference>
<dbReference type="InterPro" id="IPR003057">
    <property type="entry name" value="Invtbrt_color"/>
</dbReference>
<dbReference type="AlphaFoldDB" id="A0A834XK48"/>
<dbReference type="PANTHER" id="PTHR10612:SF49">
    <property type="entry name" value="APOLIPOPROTEIN D-LIKE PROTEIN"/>
    <property type="match status" value="1"/>
</dbReference>
<dbReference type="GO" id="GO:0006629">
    <property type="term" value="P:lipid metabolic process"/>
    <property type="evidence" value="ECO:0007669"/>
    <property type="project" value="TreeGrafter"/>
</dbReference>
<feature type="region of interest" description="Disordered" evidence="2">
    <location>
        <begin position="242"/>
        <end position="268"/>
    </location>
</feature>
<dbReference type="EMBL" id="JACMRX010000006">
    <property type="protein sequence ID" value="KAF7987456.1"/>
    <property type="molecule type" value="Genomic_DNA"/>
</dbReference>
<dbReference type="GO" id="GO:0005737">
    <property type="term" value="C:cytoplasm"/>
    <property type="evidence" value="ECO:0007669"/>
    <property type="project" value="TreeGrafter"/>
</dbReference>
<evidence type="ECO:0000256" key="2">
    <source>
        <dbReference type="SAM" id="MobiDB-lite"/>
    </source>
</evidence>
<evidence type="ECO:0000313" key="5">
    <source>
        <dbReference type="Proteomes" id="UP000639338"/>
    </source>
</evidence>
<reference evidence="4 5" key="1">
    <citation type="submission" date="2020-08" db="EMBL/GenBank/DDBJ databases">
        <title>Aphidius gifuensis genome sequencing and assembly.</title>
        <authorList>
            <person name="Du Z."/>
        </authorList>
    </citation>
    <scope>NUCLEOTIDE SEQUENCE [LARGE SCALE GENOMIC DNA]</scope>
    <source>
        <strain evidence="4">YNYX2018</strain>
        <tissue evidence="4">Adults</tissue>
    </source>
</reference>
<name>A0A834XK48_APHGI</name>
<dbReference type="InterPro" id="IPR012674">
    <property type="entry name" value="Calycin"/>
</dbReference>
<feature type="chain" id="PRO_5033003874" description="Apolipoprotein D" evidence="3">
    <location>
        <begin position="21"/>
        <end position="268"/>
    </location>
</feature>
<feature type="signal peptide" evidence="3">
    <location>
        <begin position="1"/>
        <end position="20"/>
    </location>
</feature>
<keyword evidence="5" id="KW-1185">Reference proteome</keyword>
<protein>
    <recommendedName>
        <fullName evidence="6">Apolipoprotein D</fullName>
    </recommendedName>
</protein>
<dbReference type="InterPro" id="IPR022272">
    <property type="entry name" value="Lipocalin_CS"/>
</dbReference>
<dbReference type="PRINTS" id="PR01273">
    <property type="entry name" value="INVTBRTCOLOR"/>
</dbReference>
<dbReference type="Proteomes" id="UP000639338">
    <property type="component" value="Unassembled WGS sequence"/>
</dbReference>
<gene>
    <name evidence="4" type="ORF">HCN44_003218</name>
</gene>
<comment type="caution">
    <text evidence="4">The sequence shown here is derived from an EMBL/GenBank/DDBJ whole genome shotgun (WGS) entry which is preliminary data.</text>
</comment>
<proteinExistence type="predicted"/>
<dbReference type="GO" id="GO:0000302">
    <property type="term" value="P:response to reactive oxygen species"/>
    <property type="evidence" value="ECO:0007669"/>
    <property type="project" value="TreeGrafter"/>
</dbReference>
<evidence type="ECO:0000313" key="4">
    <source>
        <dbReference type="EMBL" id="KAF7987456.1"/>
    </source>
</evidence>
<accession>A0A834XK48</accession>
<keyword evidence="3" id="KW-0732">Signal</keyword>
<dbReference type="SUPFAM" id="SSF50814">
    <property type="entry name" value="Lipocalins"/>
    <property type="match status" value="1"/>
</dbReference>
<sequence length="268" mass="29454">MGLLINHLGIIAGIIAVASAHSYHMGSCPIVQPMQNFRIHDFLGHWYVIQKTSTGSKCIGYNYTRGDEPGLYTIKQDSNHLLLGLTPLKHEYRYTGELTVPEPSTPALMTVNFPLSIAGSASHVVFATDYKTYAGIFTCQGLKIAHRQSATILSRSKELDQSVIDDLRSKLSKFGVDPFELSIVPQTGCQNGDDPVNIDINPGTFSAENFGKLFKKAGEKIGDGVEWVASAGSKVYHKITGKEETNKSTTNKPIPREKIETNEVEWIP</sequence>
<dbReference type="PANTHER" id="PTHR10612">
    <property type="entry name" value="APOLIPOPROTEIN D"/>
    <property type="match status" value="1"/>
</dbReference>
<evidence type="ECO:0000256" key="1">
    <source>
        <dbReference type="ARBA" id="ARBA00023157"/>
    </source>
</evidence>
<evidence type="ECO:0000256" key="3">
    <source>
        <dbReference type="SAM" id="SignalP"/>
    </source>
</evidence>
<dbReference type="OrthoDB" id="6728016at2759"/>
<dbReference type="PROSITE" id="PS00213">
    <property type="entry name" value="LIPOCALIN"/>
    <property type="match status" value="1"/>
</dbReference>
<dbReference type="Gene3D" id="2.40.128.20">
    <property type="match status" value="1"/>
</dbReference>
<organism evidence="4 5">
    <name type="scientific">Aphidius gifuensis</name>
    <name type="common">Parasitoid wasp</name>
    <dbReference type="NCBI Taxonomy" id="684658"/>
    <lineage>
        <taxon>Eukaryota</taxon>
        <taxon>Metazoa</taxon>
        <taxon>Ecdysozoa</taxon>
        <taxon>Arthropoda</taxon>
        <taxon>Hexapoda</taxon>
        <taxon>Insecta</taxon>
        <taxon>Pterygota</taxon>
        <taxon>Neoptera</taxon>
        <taxon>Endopterygota</taxon>
        <taxon>Hymenoptera</taxon>
        <taxon>Apocrita</taxon>
        <taxon>Ichneumonoidea</taxon>
        <taxon>Braconidae</taxon>
        <taxon>Aphidiinae</taxon>
        <taxon>Aphidius</taxon>
    </lineage>
</organism>
<evidence type="ECO:0008006" key="6">
    <source>
        <dbReference type="Google" id="ProtNLM"/>
    </source>
</evidence>
<keyword evidence="1" id="KW-1015">Disulfide bond</keyword>